<feature type="region of interest" description="Disordered" evidence="4">
    <location>
        <begin position="630"/>
        <end position="691"/>
    </location>
</feature>
<dbReference type="InterPro" id="IPR002013">
    <property type="entry name" value="SAC_dom"/>
</dbReference>
<keyword evidence="2" id="KW-0378">Hydrolase</keyword>
<sequence length="797" mass="90354">MPRRPMDDTDDPSGLSQYALWETKSRYYITASAGSTHRVLKIDRADVDLNVVEDATEYDNEQLDLLLRMVDEGNKSQGGLTKGHAFFGIVGFVQFTAGWYMCIVTQRSVVGLLGGHYIYHCDRTKLIPISPKASALSYDSKYISTFDQVDLSKNFYFSYSYDITNVLQLNLTVPDGKRRLNTRFMWNHHLLKHVFDLEDPENRSPWVLPFIHGSFDQTKINVFSRTVYLTLIARRSRFHAGVRFLTRGADENGDVANEVETEQIVSEPLATPFGYPVNCKDGPDYGGYTSFIQLRGSIPVMWHQVSEKMVPKPPIEITIKDPYYSPAARHFDNLLGRYGAPIFILNLVKSKETVPRESKLLVEYGECVEYLNQFLPEGKKMRYIAWDMAMAAKSRHQDVMGILEDVCEESIQLTHFFHGGAARHEVTNEEHRDMPLLQCGVLRVNCVDCLDRTNAAQFAIAKRALGHQLYALGLLNSPNLPFACDAVEVLTEMYHDHGDFLAYQYTGSAVVNRDTYRPTKATQWTSHSRDLAQNIKRYFNNSILDADKQAAMNLFLGVESAAASKVHKPRPNYRHWYTEKHLEPPSLGALGDETAVPRRWFDEYYKPSVLTQLDKVYAFEMTSTLKFTSHRNKNGMQSPFETIGVTGPSSPNSRTPRLRRTARRWATAKSPQRDEDSGSETQPTESPHPPHALETLVASLLDPPDMDQRVREYDWYMHYHTDDLLSAASTAASQDLQRYVRAAQLASGMEIDEPAPDTPPATSVATATEGMSEEMYEPPKQTLQFYDNWLHGSAAAV</sequence>
<evidence type="ECO:0000256" key="4">
    <source>
        <dbReference type="SAM" id="MobiDB-lite"/>
    </source>
</evidence>
<evidence type="ECO:0000313" key="6">
    <source>
        <dbReference type="EMBL" id="GMK53680.1"/>
    </source>
</evidence>
<dbReference type="PROSITE" id="PS50275">
    <property type="entry name" value="SAC"/>
    <property type="match status" value="1"/>
</dbReference>
<evidence type="ECO:0000256" key="1">
    <source>
        <dbReference type="ARBA" id="ARBA00004308"/>
    </source>
</evidence>
<keyword evidence="7" id="KW-1185">Reference proteome</keyword>
<dbReference type="Pfam" id="PF02383">
    <property type="entry name" value="Syja_N"/>
    <property type="match status" value="1"/>
</dbReference>
<gene>
    <name evidence="6" type="primary">FIG4</name>
    <name evidence="6" type="ORF">CspeluHIS016_0102660</name>
</gene>
<evidence type="ECO:0000256" key="3">
    <source>
        <dbReference type="ARBA" id="ARBA00023136"/>
    </source>
</evidence>
<organism evidence="6 7">
    <name type="scientific">Cutaneotrichosporon spelunceum</name>
    <dbReference type="NCBI Taxonomy" id="1672016"/>
    <lineage>
        <taxon>Eukaryota</taxon>
        <taxon>Fungi</taxon>
        <taxon>Dikarya</taxon>
        <taxon>Basidiomycota</taxon>
        <taxon>Agaricomycotina</taxon>
        <taxon>Tremellomycetes</taxon>
        <taxon>Trichosporonales</taxon>
        <taxon>Trichosporonaceae</taxon>
        <taxon>Cutaneotrichosporon</taxon>
    </lineage>
</organism>
<feature type="domain" description="SAC" evidence="5">
    <location>
        <begin position="146"/>
        <end position="507"/>
    </location>
</feature>
<keyword evidence="3" id="KW-0472">Membrane</keyword>
<comment type="subcellular location">
    <subcellularLocation>
        <location evidence="1">Endomembrane system</location>
    </subcellularLocation>
</comment>
<dbReference type="GO" id="GO:0046856">
    <property type="term" value="P:phosphatidylinositol dephosphorylation"/>
    <property type="evidence" value="ECO:0007669"/>
    <property type="project" value="InterPro"/>
</dbReference>
<dbReference type="InterPro" id="IPR043573">
    <property type="entry name" value="Fig4-like"/>
</dbReference>
<reference evidence="6" key="2">
    <citation type="submission" date="2023-06" db="EMBL/GenBank/DDBJ databases">
        <authorList>
            <person name="Kobayashi Y."/>
            <person name="Kayamori A."/>
            <person name="Aoki K."/>
            <person name="Shiwa Y."/>
            <person name="Fujita N."/>
            <person name="Sugita T."/>
            <person name="Iwasaki W."/>
            <person name="Tanaka N."/>
            <person name="Takashima M."/>
        </authorList>
    </citation>
    <scope>NUCLEOTIDE SEQUENCE</scope>
    <source>
        <strain evidence="6">HIS016</strain>
    </source>
</reference>
<dbReference type="AlphaFoldDB" id="A0AAD3TNS7"/>
<evidence type="ECO:0000259" key="5">
    <source>
        <dbReference type="PROSITE" id="PS50275"/>
    </source>
</evidence>
<accession>A0AAD3TNS7</accession>
<dbReference type="GO" id="GO:0043813">
    <property type="term" value="F:phosphatidylinositol-3,5-bisphosphate 5-phosphatase activity"/>
    <property type="evidence" value="ECO:0007669"/>
    <property type="project" value="InterPro"/>
</dbReference>
<dbReference type="PANTHER" id="PTHR45738">
    <property type="entry name" value="POLYPHOSPHOINOSITIDE PHOSPHATASE"/>
    <property type="match status" value="1"/>
</dbReference>
<protein>
    <recommendedName>
        <fullName evidence="5">SAC domain-containing protein</fullName>
    </recommendedName>
</protein>
<feature type="region of interest" description="Disordered" evidence="4">
    <location>
        <begin position="750"/>
        <end position="775"/>
    </location>
</feature>
<comment type="caution">
    <text evidence="6">The sequence shown here is derived from an EMBL/GenBank/DDBJ whole genome shotgun (WGS) entry which is preliminary data.</text>
</comment>
<dbReference type="PANTHER" id="PTHR45738:SF5">
    <property type="entry name" value="POLYPHOSPHOINOSITIDE PHOSPHATASE"/>
    <property type="match status" value="1"/>
</dbReference>
<dbReference type="EMBL" id="BTCM01000001">
    <property type="protein sequence ID" value="GMK53680.1"/>
    <property type="molecule type" value="Genomic_DNA"/>
</dbReference>
<proteinExistence type="predicted"/>
<reference evidence="6" key="1">
    <citation type="journal article" date="2023" name="BMC Genomics">
        <title>Chromosome-level genome assemblies of Cutaneotrichosporon spp. (Trichosporonales, Basidiomycota) reveal imbalanced evolution between nucleotide sequences and chromosome synteny.</title>
        <authorList>
            <person name="Kobayashi Y."/>
            <person name="Kayamori A."/>
            <person name="Aoki K."/>
            <person name="Shiwa Y."/>
            <person name="Matsutani M."/>
            <person name="Fujita N."/>
            <person name="Sugita T."/>
            <person name="Iwasaki W."/>
            <person name="Tanaka N."/>
            <person name="Takashima M."/>
        </authorList>
    </citation>
    <scope>NUCLEOTIDE SEQUENCE</scope>
    <source>
        <strain evidence="6">HIS016</strain>
    </source>
</reference>
<evidence type="ECO:0000256" key="2">
    <source>
        <dbReference type="ARBA" id="ARBA00022801"/>
    </source>
</evidence>
<name>A0AAD3TNS7_9TREE</name>
<dbReference type="Proteomes" id="UP001222932">
    <property type="component" value="Unassembled WGS sequence"/>
</dbReference>
<evidence type="ECO:0000313" key="7">
    <source>
        <dbReference type="Proteomes" id="UP001222932"/>
    </source>
</evidence>
<dbReference type="GO" id="GO:0012505">
    <property type="term" value="C:endomembrane system"/>
    <property type="evidence" value="ECO:0007669"/>
    <property type="project" value="UniProtKB-SubCell"/>
</dbReference>